<accession>A0A3M7RLB7</accession>
<evidence type="ECO:0000313" key="3">
    <source>
        <dbReference type="Proteomes" id="UP000276133"/>
    </source>
</evidence>
<feature type="compositionally biased region" description="Low complexity" evidence="1">
    <location>
        <begin position="106"/>
        <end position="115"/>
    </location>
</feature>
<reference evidence="2 3" key="1">
    <citation type="journal article" date="2018" name="Sci. Rep.">
        <title>Genomic signatures of local adaptation to the degree of environmental predictability in rotifers.</title>
        <authorList>
            <person name="Franch-Gras L."/>
            <person name="Hahn C."/>
            <person name="Garcia-Roger E.M."/>
            <person name="Carmona M.J."/>
            <person name="Serra M."/>
            <person name="Gomez A."/>
        </authorList>
    </citation>
    <scope>NUCLEOTIDE SEQUENCE [LARGE SCALE GENOMIC DNA]</scope>
    <source>
        <strain evidence="2">HYR1</strain>
    </source>
</reference>
<proteinExistence type="predicted"/>
<gene>
    <name evidence="2" type="ORF">BpHYR1_008911</name>
</gene>
<dbReference type="AlphaFoldDB" id="A0A3M7RLB7"/>
<protein>
    <submittedName>
        <fullName evidence="2">Rap guanine nucleotide exchange factor 2-like isoform X10</fullName>
    </submittedName>
</protein>
<evidence type="ECO:0000256" key="1">
    <source>
        <dbReference type="SAM" id="MobiDB-lite"/>
    </source>
</evidence>
<sequence>MTSSPFDLTSMKDVPTSHSVIFSLFGCTNPALIDRSYGFSSHQFTRLNIKADHIKKLYEESVMVRKVRHYLNNLPKNLETSEERLRLFSSTLENSTNGNTLRKRGSPSSSHANSLSSINVLNNSNMHNMSTGSMVNNAIAGVSTGNGILSSQKSSLFGAHSPEAMKKLLALSETKTKTVKNSSSSSSVPLSHLSSSRLALNSSSSSITNTNLHNSAVGSFSPPVPLSPKTKLRSVSSSQPLNKLSISNENASVSTIKLNAKCPNEPKGSNTTVINGTAVIKSSGLHHGDADSGRASMASNVDQDQCSPIFQQRNFMITKYLGHEQNARSKTKKNYSNGEMHLAKPVITDTNLDEEDQISAV</sequence>
<comment type="caution">
    <text evidence="2">The sequence shown here is derived from an EMBL/GenBank/DDBJ whole genome shotgun (WGS) entry which is preliminary data.</text>
</comment>
<dbReference type="STRING" id="10195.A0A3M7RLB7"/>
<keyword evidence="3" id="KW-1185">Reference proteome</keyword>
<feature type="compositionally biased region" description="Polar residues" evidence="1">
    <location>
        <begin position="90"/>
        <end position="100"/>
    </location>
</feature>
<name>A0A3M7RLB7_BRAPC</name>
<dbReference type="EMBL" id="REGN01003168">
    <property type="protein sequence ID" value="RNA24088.1"/>
    <property type="molecule type" value="Genomic_DNA"/>
</dbReference>
<organism evidence="2 3">
    <name type="scientific">Brachionus plicatilis</name>
    <name type="common">Marine rotifer</name>
    <name type="synonym">Brachionus muelleri</name>
    <dbReference type="NCBI Taxonomy" id="10195"/>
    <lineage>
        <taxon>Eukaryota</taxon>
        <taxon>Metazoa</taxon>
        <taxon>Spiralia</taxon>
        <taxon>Gnathifera</taxon>
        <taxon>Rotifera</taxon>
        <taxon>Eurotatoria</taxon>
        <taxon>Monogononta</taxon>
        <taxon>Pseudotrocha</taxon>
        <taxon>Ploima</taxon>
        <taxon>Brachionidae</taxon>
        <taxon>Brachionus</taxon>
    </lineage>
</organism>
<evidence type="ECO:0000313" key="2">
    <source>
        <dbReference type="EMBL" id="RNA24088.1"/>
    </source>
</evidence>
<feature type="region of interest" description="Disordered" evidence="1">
    <location>
        <begin position="90"/>
        <end position="115"/>
    </location>
</feature>
<feature type="region of interest" description="Disordered" evidence="1">
    <location>
        <begin position="213"/>
        <end position="240"/>
    </location>
</feature>
<dbReference type="Proteomes" id="UP000276133">
    <property type="component" value="Unassembled WGS sequence"/>
</dbReference>